<dbReference type="STRING" id="1770058.A3840_17265"/>
<protein>
    <submittedName>
        <fullName evidence="1">Uncharacterized protein</fullName>
    </submittedName>
</protein>
<dbReference type="EMBL" id="LVVY01000130">
    <property type="protein sequence ID" value="OAM73744.1"/>
    <property type="molecule type" value="Genomic_DNA"/>
</dbReference>
<sequence length="82" mass="9191">MARRKNRSWRVKIDKAGLARLGSALVHDHDDMMARGYVMCGSSGLWRTRRGTFTARLAYRCSDRTVSIVHTIRGIQLGAGDV</sequence>
<reference evidence="1 2" key="1">
    <citation type="submission" date="2016-03" db="EMBL/GenBank/DDBJ databases">
        <title>Genome sequencing of Devosia sp. S37.</title>
        <authorList>
            <person name="Mohd Nor M."/>
        </authorList>
    </citation>
    <scope>NUCLEOTIDE SEQUENCE [LARGE SCALE GENOMIC DNA]</scope>
    <source>
        <strain evidence="1 2">S37</strain>
    </source>
</reference>
<dbReference type="RefSeq" id="WP_067459833.1">
    <property type="nucleotide sequence ID" value="NZ_LVVY01000130.1"/>
</dbReference>
<evidence type="ECO:0000313" key="1">
    <source>
        <dbReference type="EMBL" id="OAM73744.1"/>
    </source>
</evidence>
<accession>A0A178HP11</accession>
<comment type="caution">
    <text evidence="1">The sequence shown here is derived from an EMBL/GenBank/DDBJ whole genome shotgun (WGS) entry which is preliminary data.</text>
</comment>
<gene>
    <name evidence="1" type="ORF">A3840_17265</name>
</gene>
<dbReference type="OrthoDB" id="9256035at2"/>
<organism evidence="1 2">
    <name type="scientific">Devosia elaeis</name>
    <dbReference type="NCBI Taxonomy" id="1770058"/>
    <lineage>
        <taxon>Bacteria</taxon>
        <taxon>Pseudomonadati</taxon>
        <taxon>Pseudomonadota</taxon>
        <taxon>Alphaproteobacteria</taxon>
        <taxon>Hyphomicrobiales</taxon>
        <taxon>Devosiaceae</taxon>
        <taxon>Devosia</taxon>
    </lineage>
</organism>
<evidence type="ECO:0000313" key="2">
    <source>
        <dbReference type="Proteomes" id="UP000078389"/>
    </source>
</evidence>
<keyword evidence="2" id="KW-1185">Reference proteome</keyword>
<name>A0A178HP11_9HYPH</name>
<dbReference type="Proteomes" id="UP000078389">
    <property type="component" value="Unassembled WGS sequence"/>
</dbReference>
<dbReference type="AlphaFoldDB" id="A0A178HP11"/>
<proteinExistence type="predicted"/>